<feature type="non-terminal residue" evidence="3">
    <location>
        <position position="325"/>
    </location>
</feature>
<gene>
    <name evidence="3" type="ORF">M153_868400060</name>
</gene>
<name>A0A0R0M1P6_9MICR</name>
<accession>A0A0R0M1P6</accession>
<dbReference type="OrthoDB" id="2196203at2759"/>
<dbReference type="GO" id="GO:0005874">
    <property type="term" value="C:microtubule"/>
    <property type="evidence" value="ECO:0007669"/>
    <property type="project" value="UniProtKB-KW"/>
</dbReference>
<keyword evidence="1" id="KW-0493">Microtubule</keyword>
<dbReference type="Proteomes" id="UP000051530">
    <property type="component" value="Unassembled WGS sequence"/>
</dbReference>
<feature type="domain" description="Gamma tubulin complex component protein N-terminal" evidence="2">
    <location>
        <begin position="132"/>
        <end position="305"/>
    </location>
</feature>
<evidence type="ECO:0000256" key="1">
    <source>
        <dbReference type="ARBA" id="ARBA00022701"/>
    </source>
</evidence>
<comment type="caution">
    <text evidence="3">The sequence shown here is derived from an EMBL/GenBank/DDBJ whole genome shotgun (WGS) entry which is preliminary data.</text>
</comment>
<evidence type="ECO:0000313" key="4">
    <source>
        <dbReference type="Proteomes" id="UP000051530"/>
    </source>
</evidence>
<evidence type="ECO:0000259" key="2">
    <source>
        <dbReference type="Pfam" id="PF17681"/>
    </source>
</evidence>
<dbReference type="AlphaFoldDB" id="A0A0R0M1P6"/>
<evidence type="ECO:0000313" key="3">
    <source>
        <dbReference type="EMBL" id="KRH92267.1"/>
    </source>
</evidence>
<dbReference type="EMBL" id="LGUB01001066">
    <property type="protein sequence ID" value="KRH92267.1"/>
    <property type="molecule type" value="Genomic_DNA"/>
</dbReference>
<reference evidence="3 4" key="1">
    <citation type="submission" date="2015-07" db="EMBL/GenBank/DDBJ databases">
        <title>The genome of Pseudoloma neurophilia, a relevant intracellular parasite of the zebrafish.</title>
        <authorList>
            <person name="Ndikumana S."/>
            <person name="Pelin A."/>
            <person name="Sanders J."/>
            <person name="Corradi N."/>
        </authorList>
    </citation>
    <scope>NUCLEOTIDE SEQUENCE [LARGE SCALE GENOMIC DNA]</scope>
    <source>
        <strain evidence="3 4">MK1</strain>
    </source>
</reference>
<proteinExistence type="predicted"/>
<keyword evidence="4" id="KW-1185">Reference proteome</keyword>
<sequence>MKHELHPKQESQLKQKLEILVKEYFSIYNRDVPNGLLNYLQLYLEPTIEMKLCQNDILNITKQCNLKIDINEFDPTHQKILYVLCKMRTISRERPRFSYFYKIPLKKLAFGLENPSTNQKNTIQETEIVQFIFHNGQTYQKFKNMTDGTSMAHLHYLKTVKDEIRNYEMTVLNTEDNNILHFYIKIKPFFKRFSLLSQINSHFLETRNPFNFLRIYHKNFLRQDNSLLYKIVSNCTTQLNENLNEWLRSGQFTDYGKEFFITKNDQAFWISYSIESEILPFFISQDIAKEILYIGKASNLIRQVKLYYEQFTENLTSEKKDNNTF</sequence>
<organism evidence="3 4">
    <name type="scientific">Pseudoloma neurophilia</name>
    <dbReference type="NCBI Taxonomy" id="146866"/>
    <lineage>
        <taxon>Eukaryota</taxon>
        <taxon>Fungi</taxon>
        <taxon>Fungi incertae sedis</taxon>
        <taxon>Microsporidia</taxon>
        <taxon>Pseudoloma</taxon>
    </lineage>
</organism>
<dbReference type="InterPro" id="IPR041470">
    <property type="entry name" value="GCP_N"/>
</dbReference>
<protein>
    <submittedName>
        <fullName evidence="3">Gamma-tubulin complex, DGRIP91/SPC98 component</fullName>
    </submittedName>
</protein>
<dbReference type="VEuPathDB" id="MicrosporidiaDB:M153_868400060"/>
<dbReference type="Pfam" id="PF17681">
    <property type="entry name" value="GCP_N_terminal"/>
    <property type="match status" value="1"/>
</dbReference>